<dbReference type="PANTHER" id="PTHR43096:SF58">
    <property type="entry name" value="CHAPERONE DNAJ-DOMAIN SUPERFAMILY PROTEIN"/>
    <property type="match status" value="1"/>
</dbReference>
<dbReference type="SUPFAM" id="SSF46565">
    <property type="entry name" value="Chaperone J-domain"/>
    <property type="match status" value="1"/>
</dbReference>
<keyword evidence="2" id="KW-0812">Transmembrane</keyword>
<dbReference type="AlphaFoldDB" id="A0A6A4LNN8"/>
<feature type="compositionally biased region" description="Acidic residues" evidence="1">
    <location>
        <begin position="188"/>
        <end position="203"/>
    </location>
</feature>
<dbReference type="GO" id="GO:0051082">
    <property type="term" value="F:unfolded protein binding"/>
    <property type="evidence" value="ECO:0007669"/>
    <property type="project" value="TreeGrafter"/>
</dbReference>
<accession>A0A6A4LNN8</accession>
<keyword evidence="2" id="KW-1133">Transmembrane helix</keyword>
<sequence length="326" mass="36529">MQSYLWVGPASVDGGGGMISPCANRSLLVGPRRRRWAPVVASAAVNGGKSHYAVLGISPSASSGDIKKAYRLLALKYHPDVSKDSRADEVFKNIRLAYDYPASEMSIYYLLYEEHEAMVNFILSNERSRNQYDRALRFQEDTSRQSRGNWGSHHEFEDELRIYRWSDLRQRMQRQKYGGKSNVREESSSFDDEADEVSEDETAHEERGPFIEVLRSALLSLFLMRTIGAQLSLTFSSLMALFDRKLDAGYKVGYLIAWVLGGSGGVLLTLCLSFASWFCGKTSSSLVTLVVVAMWVGSNLARYAPVPQGALLTLLYMSIKLQTDRS</sequence>
<feature type="region of interest" description="Disordered" evidence="1">
    <location>
        <begin position="176"/>
        <end position="204"/>
    </location>
</feature>
<feature type="non-terminal residue" evidence="4">
    <location>
        <position position="1"/>
    </location>
</feature>
<dbReference type="PANTHER" id="PTHR43096">
    <property type="entry name" value="DNAJ HOMOLOG 1, MITOCHONDRIAL-RELATED"/>
    <property type="match status" value="1"/>
</dbReference>
<evidence type="ECO:0000259" key="3">
    <source>
        <dbReference type="PROSITE" id="PS50076"/>
    </source>
</evidence>
<dbReference type="OrthoDB" id="376357at2759"/>
<reference evidence="4 5" key="1">
    <citation type="journal article" date="2019" name="Genome Biol. Evol.">
        <title>The Rhododendron genome and chromosomal organization provide insight into shared whole-genome duplications across the heath family (Ericaceae).</title>
        <authorList>
            <person name="Soza V.L."/>
            <person name="Lindsley D."/>
            <person name="Waalkes A."/>
            <person name="Ramage E."/>
            <person name="Patwardhan R.P."/>
            <person name="Burton J.N."/>
            <person name="Adey A."/>
            <person name="Kumar A."/>
            <person name="Qiu R."/>
            <person name="Shendure J."/>
            <person name="Hall B."/>
        </authorList>
    </citation>
    <scope>NUCLEOTIDE SEQUENCE [LARGE SCALE GENOMIC DNA]</scope>
    <source>
        <strain evidence="4">RSF 1966-606</strain>
    </source>
</reference>
<dbReference type="PRINTS" id="PR00625">
    <property type="entry name" value="JDOMAIN"/>
</dbReference>
<evidence type="ECO:0000256" key="2">
    <source>
        <dbReference type="SAM" id="Phobius"/>
    </source>
</evidence>
<feature type="transmembrane region" description="Helical" evidence="2">
    <location>
        <begin position="217"/>
        <end position="242"/>
    </location>
</feature>
<keyword evidence="5" id="KW-1185">Reference proteome</keyword>
<feature type="transmembrane region" description="Helical" evidence="2">
    <location>
        <begin position="254"/>
        <end position="278"/>
    </location>
</feature>
<organism evidence="4 5">
    <name type="scientific">Rhododendron williamsianum</name>
    <dbReference type="NCBI Taxonomy" id="262921"/>
    <lineage>
        <taxon>Eukaryota</taxon>
        <taxon>Viridiplantae</taxon>
        <taxon>Streptophyta</taxon>
        <taxon>Embryophyta</taxon>
        <taxon>Tracheophyta</taxon>
        <taxon>Spermatophyta</taxon>
        <taxon>Magnoliopsida</taxon>
        <taxon>eudicotyledons</taxon>
        <taxon>Gunneridae</taxon>
        <taxon>Pentapetalae</taxon>
        <taxon>asterids</taxon>
        <taxon>Ericales</taxon>
        <taxon>Ericaceae</taxon>
        <taxon>Ericoideae</taxon>
        <taxon>Rhodoreae</taxon>
        <taxon>Rhododendron</taxon>
    </lineage>
</organism>
<feature type="transmembrane region" description="Helical" evidence="2">
    <location>
        <begin position="284"/>
        <end position="301"/>
    </location>
</feature>
<feature type="domain" description="J" evidence="3">
    <location>
        <begin position="50"/>
        <end position="136"/>
    </location>
</feature>
<comment type="caution">
    <text evidence="4">The sequence shown here is derived from an EMBL/GenBank/DDBJ whole genome shotgun (WGS) entry which is preliminary data.</text>
</comment>
<keyword evidence="2" id="KW-0472">Membrane</keyword>
<evidence type="ECO:0000313" key="4">
    <source>
        <dbReference type="EMBL" id="KAE9455988.1"/>
    </source>
</evidence>
<proteinExistence type="predicted"/>
<dbReference type="GO" id="GO:0042026">
    <property type="term" value="P:protein refolding"/>
    <property type="evidence" value="ECO:0007669"/>
    <property type="project" value="TreeGrafter"/>
</dbReference>
<dbReference type="GO" id="GO:0005737">
    <property type="term" value="C:cytoplasm"/>
    <property type="evidence" value="ECO:0007669"/>
    <property type="project" value="TreeGrafter"/>
</dbReference>
<name>A0A6A4LNN8_9ERIC</name>
<dbReference type="InterPro" id="IPR001623">
    <property type="entry name" value="DnaJ_domain"/>
</dbReference>
<dbReference type="EMBL" id="QEFC01001768">
    <property type="protein sequence ID" value="KAE9455988.1"/>
    <property type="molecule type" value="Genomic_DNA"/>
</dbReference>
<dbReference type="SMART" id="SM00271">
    <property type="entry name" value="DnaJ"/>
    <property type="match status" value="1"/>
</dbReference>
<dbReference type="CDD" id="cd06257">
    <property type="entry name" value="DnaJ"/>
    <property type="match status" value="1"/>
</dbReference>
<dbReference type="Pfam" id="PF00226">
    <property type="entry name" value="DnaJ"/>
    <property type="match status" value="1"/>
</dbReference>
<dbReference type="Gene3D" id="1.10.287.110">
    <property type="entry name" value="DnaJ domain"/>
    <property type="match status" value="1"/>
</dbReference>
<dbReference type="PROSITE" id="PS50076">
    <property type="entry name" value="DNAJ_2"/>
    <property type="match status" value="1"/>
</dbReference>
<dbReference type="Proteomes" id="UP000428333">
    <property type="component" value="Linkage Group LG07"/>
</dbReference>
<dbReference type="InterPro" id="IPR036869">
    <property type="entry name" value="J_dom_sf"/>
</dbReference>
<evidence type="ECO:0000256" key="1">
    <source>
        <dbReference type="SAM" id="MobiDB-lite"/>
    </source>
</evidence>
<gene>
    <name evidence="4" type="ORF">C3L33_12109</name>
</gene>
<protein>
    <recommendedName>
        <fullName evidence="3">J domain-containing protein</fullName>
    </recommendedName>
</protein>
<evidence type="ECO:0000313" key="5">
    <source>
        <dbReference type="Proteomes" id="UP000428333"/>
    </source>
</evidence>